<dbReference type="GO" id="GO:0033294">
    <property type="term" value="F:ectoine binding"/>
    <property type="evidence" value="ECO:0007669"/>
    <property type="project" value="InterPro"/>
</dbReference>
<dbReference type="Gene3D" id="3.40.190.10">
    <property type="entry name" value="Periplasmic binding protein-like II"/>
    <property type="match status" value="2"/>
</dbReference>
<evidence type="ECO:0000256" key="2">
    <source>
        <dbReference type="SAM" id="SignalP"/>
    </source>
</evidence>
<evidence type="ECO:0000313" key="4">
    <source>
        <dbReference type="EMBL" id="ABK72805.1"/>
    </source>
</evidence>
<evidence type="ECO:0000256" key="1">
    <source>
        <dbReference type="ARBA" id="ARBA00022729"/>
    </source>
</evidence>
<dbReference type="InterPro" id="IPR014337">
    <property type="entry name" value="Ectoine_EhuB"/>
</dbReference>
<evidence type="ECO:0000259" key="3">
    <source>
        <dbReference type="SMART" id="SM00062"/>
    </source>
</evidence>
<dbReference type="eggNOG" id="COG0834">
    <property type="taxonomic scope" value="Bacteria"/>
</dbReference>
<dbReference type="PANTHER" id="PTHR35936:SF17">
    <property type="entry name" value="ARGININE-BINDING EXTRACELLULAR PROTEIN ARTP"/>
    <property type="match status" value="1"/>
</dbReference>
<dbReference type="SMART" id="SM00062">
    <property type="entry name" value="PBPb"/>
    <property type="match status" value="1"/>
</dbReference>
<reference evidence="4 5" key="1">
    <citation type="submission" date="2006-10" db="EMBL/GenBank/DDBJ databases">
        <authorList>
            <person name="Fleischmann R.D."/>
            <person name="Dodson R.J."/>
            <person name="Haft D.H."/>
            <person name="Merkel J.S."/>
            <person name="Nelson W.C."/>
            <person name="Fraser C.M."/>
        </authorList>
    </citation>
    <scope>NUCLEOTIDE SEQUENCE [LARGE SCALE GENOMIC DNA]</scope>
    <source>
        <strain evidence="5">ATCC 700084 / mc(2)155</strain>
    </source>
</reference>
<dbReference type="OrthoDB" id="9768183at2"/>
<feature type="domain" description="Solute-binding protein family 3/N-terminal" evidence="3">
    <location>
        <begin position="66"/>
        <end position="295"/>
    </location>
</feature>
<name>A0R373_MYCS2</name>
<sequence length="311" mass="33063">MLRYETNEVTMKTRTARSSTTLRRTLLACAMSFAVVAVGACSTTEPGTGNPGGEGSTLDRIKADKKINVGFANERPYAYRENGQLVGEDPAIHGHIFNEIGGITLEPHLFEFGSLIQALNSERVDVVTAGMFITPQRCEQAAFSNPVYVATTSLLVPSGNPKGLSDYASVANGDARLAVMNGAVEVEQAKGSGVPDDRLQIVADQQAGLDAVKTGRADAFALTSISLRALAANDNSVEVADAFVPVIDGKEQVGAGAAVFRKNDTALREAFNEKLAELIQSPKWLELVEPYGFTEAERPDPGLTAEELCQG</sequence>
<keyword evidence="1 2" id="KW-0732">Signal</keyword>
<gene>
    <name evidence="4" type="primary">ehuB</name>
    <name evidence="4" type="ordered locus">MSMEG_5368</name>
</gene>
<dbReference type="PATRIC" id="fig|246196.19.peg.5235"/>
<dbReference type="GO" id="GO:0051470">
    <property type="term" value="P:ectoine transmembrane transport"/>
    <property type="evidence" value="ECO:0007669"/>
    <property type="project" value="InterPro"/>
</dbReference>
<dbReference type="Proteomes" id="UP000000757">
    <property type="component" value="Chromosome"/>
</dbReference>
<dbReference type="NCBIfam" id="TIGR02995">
    <property type="entry name" value="ectoine_ehuB"/>
    <property type="match status" value="1"/>
</dbReference>
<dbReference type="KEGG" id="msm:MSMEG_5368"/>
<feature type="signal peptide" evidence="2">
    <location>
        <begin position="1"/>
        <end position="39"/>
    </location>
</feature>
<dbReference type="InterPro" id="IPR001638">
    <property type="entry name" value="Solute-binding_3/MltF_N"/>
</dbReference>
<dbReference type="CDD" id="cd01002">
    <property type="entry name" value="PBP2_Ehub_like"/>
    <property type="match status" value="1"/>
</dbReference>
<organism evidence="4 5">
    <name type="scientific">Mycolicibacterium smegmatis (strain ATCC 700084 / mc(2)155)</name>
    <name type="common">Mycobacterium smegmatis</name>
    <dbReference type="NCBI Taxonomy" id="246196"/>
    <lineage>
        <taxon>Bacteria</taxon>
        <taxon>Bacillati</taxon>
        <taxon>Actinomycetota</taxon>
        <taxon>Actinomycetes</taxon>
        <taxon>Mycobacteriales</taxon>
        <taxon>Mycobacteriaceae</taxon>
        <taxon>Mycolicibacterium</taxon>
    </lineage>
</organism>
<dbReference type="PANTHER" id="PTHR35936">
    <property type="entry name" value="MEMBRANE-BOUND LYTIC MUREIN TRANSGLYCOSYLASE F"/>
    <property type="match status" value="1"/>
</dbReference>
<dbReference type="PaxDb" id="246196-MSMEI_5222"/>
<dbReference type="Pfam" id="PF00497">
    <property type="entry name" value="SBP_bac_3"/>
    <property type="match status" value="1"/>
</dbReference>
<feature type="chain" id="PRO_5002629216" evidence="2">
    <location>
        <begin position="40"/>
        <end position="311"/>
    </location>
</feature>
<proteinExistence type="predicted"/>
<accession>A0R373</accession>
<evidence type="ECO:0000313" key="5">
    <source>
        <dbReference type="Proteomes" id="UP000000757"/>
    </source>
</evidence>
<protein>
    <submittedName>
        <fullName evidence="4">Ectoine/hydroxyectoine ABC transporter solute-binding protein</fullName>
    </submittedName>
</protein>
<keyword evidence="5" id="KW-1185">Reference proteome</keyword>
<dbReference type="STRING" id="246196.MSMEG_5368"/>
<dbReference type="EMBL" id="CP000480">
    <property type="protein sequence ID" value="ABK72805.1"/>
    <property type="molecule type" value="Genomic_DNA"/>
</dbReference>
<dbReference type="SUPFAM" id="SSF53850">
    <property type="entry name" value="Periplasmic binding protein-like II"/>
    <property type="match status" value="1"/>
</dbReference>
<dbReference type="AlphaFoldDB" id="A0R373"/>
<dbReference type="KEGG" id="msb:LJ00_26530"/>